<sequence length="102" mass="11872">DKTEYVHSLSKGYRKLVNYIHDHSNSNKLNQLMIKLDKVTSQLEQLHDDFRFTNERVTTMKILLNVYFTSPKQATTIKASLTGKKMKDDYIMKADIDTSESI</sequence>
<dbReference type="AlphaFoldDB" id="A0A9W4T7A7"/>
<feature type="non-terminal residue" evidence="1">
    <location>
        <position position="1"/>
    </location>
</feature>
<comment type="caution">
    <text evidence="1">The sequence shown here is derived from an EMBL/GenBank/DDBJ whole genome shotgun (WGS) entry which is preliminary data.</text>
</comment>
<reference evidence="1" key="1">
    <citation type="submission" date="2022-08" db="EMBL/GenBank/DDBJ databases">
        <authorList>
            <person name="Kallberg Y."/>
            <person name="Tangrot J."/>
            <person name="Rosling A."/>
        </authorList>
    </citation>
    <scope>NUCLEOTIDE SEQUENCE</scope>
    <source>
        <strain evidence="1">Wild A</strain>
    </source>
</reference>
<accession>A0A9W4T7A7</accession>
<keyword evidence="2" id="KW-1185">Reference proteome</keyword>
<evidence type="ECO:0000313" key="2">
    <source>
        <dbReference type="Proteomes" id="UP001153678"/>
    </source>
</evidence>
<dbReference type="Proteomes" id="UP001153678">
    <property type="component" value="Unassembled WGS sequence"/>
</dbReference>
<name>A0A9W4T7A7_9GLOM</name>
<protein>
    <submittedName>
        <fullName evidence="1">16664_t:CDS:1</fullName>
    </submittedName>
</protein>
<gene>
    <name evidence="1" type="ORF">FWILDA_LOCUS16921</name>
</gene>
<feature type="non-terminal residue" evidence="1">
    <location>
        <position position="102"/>
    </location>
</feature>
<dbReference type="EMBL" id="CAMKVN010011945">
    <property type="protein sequence ID" value="CAI2195128.1"/>
    <property type="molecule type" value="Genomic_DNA"/>
</dbReference>
<evidence type="ECO:0000313" key="1">
    <source>
        <dbReference type="EMBL" id="CAI2195128.1"/>
    </source>
</evidence>
<organism evidence="1 2">
    <name type="scientific">Funneliformis geosporum</name>
    <dbReference type="NCBI Taxonomy" id="1117311"/>
    <lineage>
        <taxon>Eukaryota</taxon>
        <taxon>Fungi</taxon>
        <taxon>Fungi incertae sedis</taxon>
        <taxon>Mucoromycota</taxon>
        <taxon>Glomeromycotina</taxon>
        <taxon>Glomeromycetes</taxon>
        <taxon>Glomerales</taxon>
        <taxon>Glomeraceae</taxon>
        <taxon>Funneliformis</taxon>
    </lineage>
</organism>
<proteinExistence type="predicted"/>